<evidence type="ECO:0000313" key="2">
    <source>
        <dbReference type="EMBL" id="TCC08630.1"/>
    </source>
</evidence>
<feature type="region of interest" description="Disordered" evidence="1">
    <location>
        <begin position="169"/>
        <end position="197"/>
    </location>
</feature>
<accession>A0A4R0HGH5</accession>
<comment type="caution">
    <text evidence="2">The sequence shown here is derived from an EMBL/GenBank/DDBJ whole genome shotgun (WGS) entry which is preliminary data.</text>
</comment>
<gene>
    <name evidence="2" type="ORF">E0H45_22475</name>
</gene>
<evidence type="ECO:0000256" key="1">
    <source>
        <dbReference type="SAM" id="MobiDB-lite"/>
    </source>
</evidence>
<dbReference type="OrthoDB" id="3830542at2"/>
<protein>
    <submittedName>
        <fullName evidence="2">Uncharacterized protein</fullName>
    </submittedName>
</protein>
<sequence>MSQYRLLVNHELLLYLRELERAAPTQPDGLRARELRALRAGLRAIANGDEADFEGKRLRFATHDLSDCAEIKLPVIPETRGSQELGASHRLVYREFQPEDGGPPYREAVCFEHRKNDRPFEVAAKRLGREAAVRRNTLKSYGASSDIAPIRQSLPADLRIALAAASGVAPASGAVRSGPHIRNPRVTQRHGPPSREL</sequence>
<name>A0A4R0HGH5_9ACTN</name>
<evidence type="ECO:0000313" key="3">
    <source>
        <dbReference type="Proteomes" id="UP000292346"/>
    </source>
</evidence>
<dbReference type="RefSeq" id="WP_131340242.1">
    <property type="nucleotide sequence ID" value="NZ_SJJZ01000002.1"/>
</dbReference>
<feature type="compositionally biased region" description="Low complexity" evidence="1">
    <location>
        <begin position="169"/>
        <end position="178"/>
    </location>
</feature>
<proteinExistence type="predicted"/>
<dbReference type="Proteomes" id="UP000292346">
    <property type="component" value="Unassembled WGS sequence"/>
</dbReference>
<keyword evidence="3" id="KW-1185">Reference proteome</keyword>
<dbReference type="AlphaFoldDB" id="A0A4R0HGH5"/>
<dbReference type="EMBL" id="SJJZ01000002">
    <property type="protein sequence ID" value="TCC08630.1"/>
    <property type="molecule type" value="Genomic_DNA"/>
</dbReference>
<reference evidence="2 3" key="1">
    <citation type="submission" date="2019-02" db="EMBL/GenBank/DDBJ databases">
        <title>Kribbella capetownensis sp. nov. and Kribbella speibonae sp. nov., isolated from soil.</title>
        <authorList>
            <person name="Curtis S.M."/>
            <person name="Norton I."/>
            <person name="Everest G.J."/>
            <person name="Meyers P.R."/>
        </authorList>
    </citation>
    <scope>NUCLEOTIDE SEQUENCE [LARGE SCALE GENOMIC DNA]</scope>
    <source>
        <strain evidence="2 3">KCTC 29219</strain>
    </source>
</reference>
<organism evidence="2 3">
    <name type="scientific">Kribbella soli</name>
    <dbReference type="NCBI Taxonomy" id="1124743"/>
    <lineage>
        <taxon>Bacteria</taxon>
        <taxon>Bacillati</taxon>
        <taxon>Actinomycetota</taxon>
        <taxon>Actinomycetes</taxon>
        <taxon>Propionibacteriales</taxon>
        <taxon>Kribbellaceae</taxon>
        <taxon>Kribbella</taxon>
    </lineage>
</organism>